<name>A0A1G1VMH7_9BACT</name>
<comment type="caution">
    <text evidence="3">The sequence shown here is derived from an EMBL/GenBank/DDBJ whole genome shotgun (WGS) entry which is preliminary data.</text>
</comment>
<dbReference type="InterPro" id="IPR041682">
    <property type="entry name" value="AAA_14"/>
</dbReference>
<accession>A0A1G1VMH7</accession>
<protein>
    <submittedName>
        <fullName evidence="3">AAA family ATPase</fullName>
    </submittedName>
</protein>
<dbReference type="AlphaFoldDB" id="A0A1G1VMH7"/>
<evidence type="ECO:0000313" key="4">
    <source>
        <dbReference type="Proteomes" id="UP000177324"/>
    </source>
</evidence>
<evidence type="ECO:0000259" key="1">
    <source>
        <dbReference type="Pfam" id="PF13173"/>
    </source>
</evidence>
<proteinExistence type="predicted"/>
<dbReference type="Pfam" id="PF13173">
    <property type="entry name" value="AAA_14"/>
    <property type="match status" value="1"/>
</dbReference>
<evidence type="ECO:0000259" key="2">
    <source>
        <dbReference type="Pfam" id="PF13635"/>
    </source>
</evidence>
<dbReference type="Proteomes" id="UP000177324">
    <property type="component" value="Unassembled WGS sequence"/>
</dbReference>
<dbReference type="Pfam" id="PF13635">
    <property type="entry name" value="DUF4143"/>
    <property type="match status" value="1"/>
</dbReference>
<dbReference type="PANTHER" id="PTHR43566">
    <property type="entry name" value="CONSERVED PROTEIN"/>
    <property type="match status" value="1"/>
</dbReference>
<dbReference type="EMBL" id="MHCH01000042">
    <property type="protein sequence ID" value="OGY16610.1"/>
    <property type="molecule type" value="Genomic_DNA"/>
</dbReference>
<evidence type="ECO:0000313" key="3">
    <source>
        <dbReference type="EMBL" id="OGY16610.1"/>
    </source>
</evidence>
<dbReference type="Gene3D" id="3.40.50.300">
    <property type="entry name" value="P-loop containing nucleotide triphosphate hydrolases"/>
    <property type="match status" value="1"/>
</dbReference>
<dbReference type="InterPro" id="IPR025420">
    <property type="entry name" value="DUF4143"/>
</dbReference>
<dbReference type="SUPFAM" id="SSF52540">
    <property type="entry name" value="P-loop containing nucleoside triphosphate hydrolases"/>
    <property type="match status" value="1"/>
</dbReference>
<feature type="domain" description="DUF4143" evidence="2">
    <location>
        <begin position="190"/>
        <end position="345"/>
    </location>
</feature>
<dbReference type="PANTHER" id="PTHR43566:SF1">
    <property type="entry name" value="AAA+ ATPASE DOMAIN-CONTAINING PROTEIN"/>
    <property type="match status" value="1"/>
</dbReference>
<reference evidence="3 4" key="1">
    <citation type="journal article" date="2016" name="Nat. Commun.">
        <title>Thousands of microbial genomes shed light on interconnected biogeochemical processes in an aquifer system.</title>
        <authorList>
            <person name="Anantharaman K."/>
            <person name="Brown C.T."/>
            <person name="Hug L.A."/>
            <person name="Sharon I."/>
            <person name="Castelle C.J."/>
            <person name="Probst A.J."/>
            <person name="Thomas B.C."/>
            <person name="Singh A."/>
            <person name="Wilkins M.J."/>
            <person name="Karaoz U."/>
            <person name="Brodie E.L."/>
            <person name="Williams K.H."/>
            <person name="Hubbard S.S."/>
            <person name="Banfield J.F."/>
        </authorList>
    </citation>
    <scope>NUCLEOTIDE SEQUENCE [LARGE SCALE GENOMIC DNA]</scope>
</reference>
<sequence>MKLNRVLKSRILDQWDKGPNGVIMYGPRQSGKTTLVNDMLTQKGWKTLTLNGDQRGNWWEQITSRHLPTMKLLLHGYEALFVDEAQRIPEIGLSLKIILDEFPNLKVIATGSSSLDLASKVSEPLTGRAYTYRLYPISFLELQSNQTLFELGEQLEERMIFGSYPRIFSLSGSQTKGEYLANITDNYLYRDLLEFGGIRNSGKIRDLLKLLAFQVGSQVSLSELASSLELSRVTVDSYIDLLEKSYVVFRLGGFARNLRKEVTKMDKIYFYDNGIRNTLIGNTNLLSNRDDAGGLWENLLMVERKKKMEYERHLFSHYFWRLSSGAELDLVEEESGALTGFEFKFSQRVARAPKSWIAHYPGSGFLTVNQDNWQDFVTVPR</sequence>
<feature type="domain" description="AAA" evidence="1">
    <location>
        <begin position="22"/>
        <end position="142"/>
    </location>
</feature>
<dbReference type="InterPro" id="IPR027417">
    <property type="entry name" value="P-loop_NTPase"/>
</dbReference>
<organism evidence="3 4">
    <name type="scientific">Candidatus Chisholmbacteria bacterium RIFCSPHIGHO2_01_FULL_48_12</name>
    <dbReference type="NCBI Taxonomy" id="1797589"/>
    <lineage>
        <taxon>Bacteria</taxon>
        <taxon>Candidatus Chisholmiibacteriota</taxon>
    </lineage>
</organism>
<gene>
    <name evidence="3" type="ORF">A2784_03725</name>
</gene>